<comment type="caution">
    <text evidence="7">Lacks conserved residue(s) required for the propagation of feature annotation.</text>
</comment>
<feature type="active site" description="Proton acceptor" evidence="7">
    <location>
        <position position="297"/>
    </location>
</feature>
<dbReference type="GO" id="GO:0009073">
    <property type="term" value="P:aromatic amino acid family biosynthetic process"/>
    <property type="evidence" value="ECO:0007669"/>
    <property type="project" value="UniProtKB-KW"/>
</dbReference>
<dbReference type="GO" id="GO:0003866">
    <property type="term" value="F:3-phosphoshikimate 1-carboxyvinyltransferase activity"/>
    <property type="evidence" value="ECO:0007669"/>
    <property type="project" value="UniProtKB-UniRule"/>
</dbReference>
<dbReference type="GO" id="GO:0009423">
    <property type="term" value="P:chorismate biosynthetic process"/>
    <property type="evidence" value="ECO:0007669"/>
    <property type="project" value="UniProtKB-UniRule"/>
</dbReference>
<feature type="binding site" evidence="7">
    <location>
        <position position="20"/>
    </location>
    <ligand>
        <name>3-phosphoshikimate</name>
        <dbReference type="ChEBI" id="CHEBI:145989"/>
    </ligand>
</feature>
<dbReference type="Proteomes" id="UP000050515">
    <property type="component" value="Unassembled WGS sequence"/>
</dbReference>
<feature type="binding site" evidence="7">
    <location>
        <position position="184"/>
    </location>
    <ligand>
        <name>3-phosphoshikimate</name>
        <dbReference type="ChEBI" id="CHEBI:145989"/>
    </ligand>
</feature>
<comment type="similarity">
    <text evidence="2 7">Belongs to the EPSP synthase family.</text>
</comment>
<comment type="subcellular location">
    <subcellularLocation>
        <location evidence="7">Cytoplasm</location>
    </subcellularLocation>
</comment>
<feature type="binding site" evidence="7">
    <location>
        <position position="21"/>
    </location>
    <ligand>
        <name>3-phosphoshikimate</name>
        <dbReference type="ChEBI" id="CHEBI:145989"/>
    </ligand>
</feature>
<dbReference type="SUPFAM" id="SSF55205">
    <property type="entry name" value="EPT/RTPC-like"/>
    <property type="match status" value="1"/>
</dbReference>
<feature type="binding site" evidence="7">
    <location>
        <position position="20"/>
    </location>
    <ligand>
        <name>phosphoenolpyruvate</name>
        <dbReference type="ChEBI" id="CHEBI:58702"/>
    </ligand>
</feature>
<protein>
    <recommendedName>
        <fullName evidence="7">3-phosphoshikimate 1-carboxyvinyltransferase</fullName>
        <ecNumber evidence="7">2.5.1.19</ecNumber>
    </recommendedName>
    <alternativeName>
        <fullName evidence="7">5-enolpyruvylshikimate-3-phosphate synthase</fullName>
        <shortName evidence="7">EPSP synthase</shortName>
        <shortName evidence="7">EPSPS</shortName>
    </alternativeName>
</protein>
<evidence type="ECO:0000256" key="1">
    <source>
        <dbReference type="ARBA" id="ARBA00004811"/>
    </source>
</evidence>
<dbReference type="InterPro" id="IPR001986">
    <property type="entry name" value="Enolpyruvate_Tfrase_dom"/>
</dbReference>
<dbReference type="PANTHER" id="PTHR21090:SF5">
    <property type="entry name" value="PENTAFUNCTIONAL AROM POLYPEPTIDE"/>
    <property type="match status" value="1"/>
</dbReference>
<dbReference type="Gene3D" id="3.65.10.10">
    <property type="entry name" value="Enolpyruvate transferase domain"/>
    <property type="match status" value="2"/>
</dbReference>
<dbReference type="GO" id="GO:0005737">
    <property type="term" value="C:cytoplasm"/>
    <property type="evidence" value="ECO:0007669"/>
    <property type="project" value="UniProtKB-SubCell"/>
</dbReference>
<dbReference type="UniPathway" id="UPA00053">
    <property type="reaction ID" value="UER00089"/>
</dbReference>
<evidence type="ECO:0000256" key="4">
    <source>
        <dbReference type="ARBA" id="ARBA00022679"/>
    </source>
</evidence>
<feature type="binding site" evidence="7">
    <location>
        <position position="115"/>
    </location>
    <ligand>
        <name>phosphoenolpyruvate</name>
        <dbReference type="ChEBI" id="CHEBI:58702"/>
    </ligand>
</feature>
<evidence type="ECO:0000256" key="7">
    <source>
        <dbReference type="HAMAP-Rule" id="MF_00210"/>
    </source>
</evidence>
<dbReference type="PANTHER" id="PTHR21090">
    <property type="entry name" value="AROM/DEHYDROQUINATE SYNTHASE"/>
    <property type="match status" value="1"/>
</dbReference>
<dbReference type="HAMAP" id="MF_00210">
    <property type="entry name" value="EPSP_synth"/>
    <property type="match status" value="1"/>
</dbReference>
<evidence type="ECO:0000256" key="5">
    <source>
        <dbReference type="ARBA" id="ARBA00023141"/>
    </source>
</evidence>
<reference evidence="9 10" key="1">
    <citation type="submission" date="2015-09" db="EMBL/GenBank/DDBJ databases">
        <title>Draft genome sequence of Acidiplasma aeolicum DSM 18409.</title>
        <authorList>
            <person name="Hemp J."/>
        </authorList>
    </citation>
    <scope>NUCLEOTIDE SEQUENCE [LARGE SCALE GENOMIC DNA]</scope>
    <source>
        <strain evidence="9 10">V</strain>
    </source>
</reference>
<comment type="caution">
    <text evidence="9">The sequence shown here is derived from an EMBL/GenBank/DDBJ whole genome shotgun (WGS) entry which is preliminary data.</text>
</comment>
<feature type="binding site" evidence="7">
    <location>
        <position position="160"/>
    </location>
    <ligand>
        <name>3-phosphoshikimate</name>
        <dbReference type="ChEBI" id="CHEBI:145989"/>
    </ligand>
</feature>
<organism evidence="9 10">
    <name type="scientific">Acidiplasma aeolicum</name>
    <dbReference type="NCBI Taxonomy" id="507754"/>
    <lineage>
        <taxon>Archaea</taxon>
        <taxon>Methanobacteriati</taxon>
        <taxon>Thermoplasmatota</taxon>
        <taxon>Thermoplasmata</taxon>
        <taxon>Thermoplasmatales</taxon>
        <taxon>Ferroplasmaceae</taxon>
        <taxon>Acidiplasma</taxon>
    </lineage>
</organism>
<dbReference type="RefSeq" id="WP_054964378.1">
    <property type="nucleotide sequence ID" value="NZ_LJCQ01000298.1"/>
</dbReference>
<keyword evidence="4 7" id="KW-0808">Transferase</keyword>
<comment type="function">
    <text evidence="7">Catalyzes the transfer of the enolpyruvyl moiety of phosphoenolpyruvate (PEP) to the 5-hydroxyl of shikimate-3-phosphate (S3P) to produce enolpyruvyl shikimate-3-phosphate and inorganic phosphate.</text>
</comment>
<feature type="binding site" evidence="7">
    <location>
        <position position="328"/>
    </location>
    <ligand>
        <name>phosphoenolpyruvate</name>
        <dbReference type="ChEBI" id="CHEBI:58702"/>
    </ligand>
</feature>
<comment type="pathway">
    <text evidence="1">Metabolic intermediate biosynthesis; chorismate biosynthesis; chorismate from D-erythrose 4-phosphate and phosphoenolpyruvate: step 6/7.</text>
</comment>
<feature type="binding site" evidence="7">
    <location>
        <position position="369"/>
    </location>
    <ligand>
        <name>phosphoenolpyruvate</name>
        <dbReference type="ChEBI" id="CHEBI:58702"/>
    </ligand>
</feature>
<dbReference type="CDD" id="cd01556">
    <property type="entry name" value="EPSP_synthase"/>
    <property type="match status" value="1"/>
</dbReference>
<feature type="domain" description="Enolpyruvate transferase" evidence="8">
    <location>
        <begin position="7"/>
        <end position="404"/>
    </location>
</feature>
<dbReference type="EC" id="2.5.1.19" evidence="7"/>
<keyword evidence="7" id="KW-0963">Cytoplasm</keyword>
<dbReference type="EMBL" id="LJCQ01000298">
    <property type="protein sequence ID" value="KPV46115.1"/>
    <property type="molecule type" value="Genomic_DNA"/>
</dbReference>
<proteinExistence type="inferred from homology"/>
<keyword evidence="3 7" id="KW-0028">Amino-acid biosynthesis</keyword>
<keyword evidence="5 7" id="KW-0057">Aromatic amino acid biosynthesis</keyword>
<evidence type="ECO:0000256" key="3">
    <source>
        <dbReference type="ARBA" id="ARBA00022605"/>
    </source>
</evidence>
<dbReference type="Pfam" id="PF00275">
    <property type="entry name" value="EPSP_synthase"/>
    <property type="match status" value="1"/>
</dbReference>
<dbReference type="InterPro" id="IPR013792">
    <property type="entry name" value="RNA3'P_cycl/enolpyr_Trfase_a/b"/>
</dbReference>
<dbReference type="PATRIC" id="fig|507754.4.peg.330"/>
<dbReference type="InterPro" id="IPR006264">
    <property type="entry name" value="EPSP_synthase"/>
</dbReference>
<gene>
    <name evidence="7" type="primary">aroA</name>
    <name evidence="9" type="ORF">SE19_06970</name>
</gene>
<accession>A0A0P9F3I7</accession>
<feature type="binding site" evidence="7">
    <location>
        <position position="395"/>
    </location>
    <ligand>
        <name>phosphoenolpyruvate</name>
        <dbReference type="ChEBI" id="CHEBI:58702"/>
    </ligand>
</feature>
<feature type="binding site" evidence="7">
    <location>
        <position position="25"/>
    </location>
    <ligand>
        <name>3-phosphoshikimate</name>
        <dbReference type="ChEBI" id="CHEBI:145989"/>
    </ligand>
</feature>
<comment type="catalytic activity">
    <reaction evidence="6">
        <text>3-phosphoshikimate + phosphoenolpyruvate = 5-O-(1-carboxyvinyl)-3-phosphoshikimate + phosphate</text>
        <dbReference type="Rhea" id="RHEA:21256"/>
        <dbReference type="ChEBI" id="CHEBI:43474"/>
        <dbReference type="ChEBI" id="CHEBI:57701"/>
        <dbReference type="ChEBI" id="CHEBI:58702"/>
        <dbReference type="ChEBI" id="CHEBI:145989"/>
        <dbReference type="EC" id="2.5.1.19"/>
    </reaction>
    <physiologicalReaction direction="left-to-right" evidence="6">
        <dbReference type="Rhea" id="RHEA:21257"/>
    </physiologicalReaction>
</comment>
<evidence type="ECO:0000256" key="2">
    <source>
        <dbReference type="ARBA" id="ARBA00009948"/>
    </source>
</evidence>
<feature type="binding site" evidence="7">
    <location>
        <position position="297"/>
    </location>
    <ligand>
        <name>3-phosphoshikimate</name>
        <dbReference type="ChEBI" id="CHEBI:145989"/>
    </ligand>
</feature>
<dbReference type="AlphaFoldDB" id="A0A0P9F3I7"/>
<evidence type="ECO:0000259" key="8">
    <source>
        <dbReference type="Pfam" id="PF00275"/>
    </source>
</evidence>
<feature type="binding site" evidence="7">
    <location>
        <position position="87"/>
    </location>
    <ligand>
        <name>phosphoenolpyruvate</name>
        <dbReference type="ChEBI" id="CHEBI:58702"/>
    </ligand>
</feature>
<feature type="binding site" evidence="7">
    <location>
        <position position="324"/>
    </location>
    <ligand>
        <name>3-phosphoshikimate</name>
        <dbReference type="ChEBI" id="CHEBI:145989"/>
    </ligand>
</feature>
<evidence type="ECO:0000313" key="9">
    <source>
        <dbReference type="EMBL" id="KPV46115.1"/>
    </source>
</evidence>
<sequence length="417" mass="46372">MIIEVKPGEIGGIVEAPSSKSFTQRYVLYSAFSGKPVTLRNISYCDDELIAIDIAKSCNAHIEYQKRDIKITPDFKCPKKIYVGESGTSYRLSLGLLAGRKCTTEISGKPALAKRPVEDLISCLENTGSIFYKNSEGFYKIDATNSGNVYCTLNASKSSQFASAMLFYYSFFKSACFGIDSMVSEKYMDITVKTLEDFGINIKRENNNFIIDGYLKSKNDIHIEGDYSSASYFMVLGIFTGNILIKNLKKNSLQPDSGIIKILNDAAGCIEIFDDYIKINKAYEIKTVVVDVSATPDFAPVASVIGIFSKNGVIIKNYQRLEIKESNRYLNILDMVEKFGGIAEIKDDFMFIHPGGIKNPDTLIYSDHRMVMSAIIAGIIAGSKTRYGDIEAINKSYPSFLNDLKKLGADIRFNTEI</sequence>
<dbReference type="InterPro" id="IPR036968">
    <property type="entry name" value="Enolpyruvate_Tfrase_sf"/>
</dbReference>
<dbReference type="PIRSF" id="PIRSF000505">
    <property type="entry name" value="EPSPS"/>
    <property type="match status" value="1"/>
</dbReference>
<comment type="subunit">
    <text evidence="7">Monomer.</text>
</comment>
<feature type="binding site" evidence="7">
    <location>
        <position position="158"/>
    </location>
    <ligand>
        <name>3-phosphoshikimate</name>
        <dbReference type="ChEBI" id="CHEBI:145989"/>
    </ligand>
</feature>
<evidence type="ECO:0000256" key="6">
    <source>
        <dbReference type="ARBA" id="ARBA00044633"/>
    </source>
</evidence>
<feature type="binding site" evidence="7">
    <location>
        <position position="160"/>
    </location>
    <ligand>
        <name>phosphoenolpyruvate</name>
        <dbReference type="ChEBI" id="CHEBI:58702"/>
    </ligand>
</feature>
<dbReference type="GO" id="GO:0008652">
    <property type="term" value="P:amino acid biosynthetic process"/>
    <property type="evidence" value="ECO:0007669"/>
    <property type="project" value="UniProtKB-KW"/>
</dbReference>
<evidence type="ECO:0000313" key="10">
    <source>
        <dbReference type="Proteomes" id="UP000050515"/>
    </source>
</evidence>
<name>A0A0P9F3I7_9ARCH</name>
<feature type="binding site" evidence="7">
    <location>
        <position position="159"/>
    </location>
    <ligand>
        <name>3-phosphoshikimate</name>
        <dbReference type="ChEBI" id="CHEBI:145989"/>
    </ligand>
</feature>